<evidence type="ECO:0000313" key="1">
    <source>
        <dbReference type="EMBL" id="KAL2055876.1"/>
    </source>
</evidence>
<name>A0ABR4BGB2_9LECA</name>
<gene>
    <name evidence="1" type="ORF">ABVK25_004120</name>
</gene>
<reference evidence="1 2" key="1">
    <citation type="submission" date="2024-09" db="EMBL/GenBank/DDBJ databases">
        <title>Rethinking Asexuality: The Enigmatic Case of Functional Sexual Genes in Lepraria (Stereocaulaceae).</title>
        <authorList>
            <person name="Doellman M."/>
            <person name="Sun Y."/>
            <person name="Barcenas-Pena A."/>
            <person name="Lumbsch H.T."/>
            <person name="Grewe F."/>
        </authorList>
    </citation>
    <scope>NUCLEOTIDE SEQUENCE [LARGE SCALE GENOMIC DNA]</scope>
    <source>
        <strain evidence="1 2">Grewe 0041</strain>
    </source>
</reference>
<keyword evidence="2" id="KW-1185">Reference proteome</keyword>
<sequence>MAVWHRNMRAHLRQYWYRFLYTIPSYRHLKSRRALKRRQNARPKNRMPRTHHQNLSNVTIDTSLNAHCKLLNKLPLEIRHQIYTEILKDDAYGHCSRIVTEKGRLTSVPGCEFDQGLEDFDLHCVHGHQHHNDNGIDTSPEAAAFREYVKGVVGTPKGQEPAEMKLADIFRVRSDENAEEDAQKG</sequence>
<dbReference type="EMBL" id="JBHFEH010000010">
    <property type="protein sequence ID" value="KAL2055876.1"/>
    <property type="molecule type" value="Genomic_DNA"/>
</dbReference>
<protein>
    <submittedName>
        <fullName evidence="1">Uncharacterized protein</fullName>
    </submittedName>
</protein>
<dbReference type="Proteomes" id="UP001590951">
    <property type="component" value="Unassembled WGS sequence"/>
</dbReference>
<accession>A0ABR4BGB2</accession>
<proteinExistence type="predicted"/>
<evidence type="ECO:0000313" key="2">
    <source>
        <dbReference type="Proteomes" id="UP001590951"/>
    </source>
</evidence>
<organism evidence="1 2">
    <name type="scientific">Lepraria finkii</name>
    <dbReference type="NCBI Taxonomy" id="1340010"/>
    <lineage>
        <taxon>Eukaryota</taxon>
        <taxon>Fungi</taxon>
        <taxon>Dikarya</taxon>
        <taxon>Ascomycota</taxon>
        <taxon>Pezizomycotina</taxon>
        <taxon>Lecanoromycetes</taxon>
        <taxon>OSLEUM clade</taxon>
        <taxon>Lecanoromycetidae</taxon>
        <taxon>Lecanorales</taxon>
        <taxon>Lecanorineae</taxon>
        <taxon>Stereocaulaceae</taxon>
        <taxon>Lepraria</taxon>
    </lineage>
</organism>
<comment type="caution">
    <text evidence="1">The sequence shown here is derived from an EMBL/GenBank/DDBJ whole genome shotgun (WGS) entry which is preliminary data.</text>
</comment>